<gene>
    <name evidence="1" type="ORF">CAK95_13750</name>
</gene>
<sequence>MQSTRRTFLAGSSAFAAASTLSLPAFAQDELKLATFVPPSHPIPHQVFTAWFPEVEKQSGGKLKIKLFPSMQLGGKPPELYRQMIQGVSDMCFTLPGYTSNDFPRMALTELPGLSATGEKGTRNLWAALEKYLAPEFKGAKVLMLWNNDEAALMSKSKPIRTLDDMKGMKIRTPSAAQSAQLEALGAVPIDMPANQIYNALDRGVVDATMIPVSGAIDFKLIEVARYFTLNAPLGRSPFLVAMNQARYDKLGADEKKTIDNTTGLGLSLKGTETYEARGRMAVEQIKKDRELIMLSDAEHKRWLDAFKPLIASKTAEAEKAGIPAKGLLGVYGMTV</sequence>
<evidence type="ECO:0000313" key="1">
    <source>
        <dbReference type="EMBL" id="ARQ00030.1"/>
    </source>
</evidence>
<dbReference type="Proteomes" id="UP000194137">
    <property type="component" value="Chromosome"/>
</dbReference>
<dbReference type="KEGG" id="psin:CAK95_13750"/>
<dbReference type="InterPro" id="IPR038404">
    <property type="entry name" value="TRAP_DctP_sf"/>
</dbReference>
<dbReference type="PROSITE" id="PS51318">
    <property type="entry name" value="TAT"/>
    <property type="match status" value="1"/>
</dbReference>
<dbReference type="CDD" id="cd13665">
    <property type="entry name" value="PBP2_TRAP_Dctp3_4"/>
    <property type="match status" value="1"/>
</dbReference>
<evidence type="ECO:0000313" key="2">
    <source>
        <dbReference type="Proteomes" id="UP000194137"/>
    </source>
</evidence>
<dbReference type="InterPro" id="IPR006311">
    <property type="entry name" value="TAT_signal"/>
</dbReference>
<dbReference type="AlphaFoldDB" id="A0A1W6ZRM7"/>
<name>A0A1W6ZRM7_9HYPH</name>
<accession>A0A1W6ZRM7</accession>
<dbReference type="OrthoDB" id="9799287at2"/>
<organism evidence="1 2">
    <name type="scientific">Pseudorhodoplanes sinuspersici</name>
    <dbReference type="NCBI Taxonomy" id="1235591"/>
    <lineage>
        <taxon>Bacteria</taxon>
        <taxon>Pseudomonadati</taxon>
        <taxon>Pseudomonadota</taxon>
        <taxon>Alphaproteobacteria</taxon>
        <taxon>Hyphomicrobiales</taxon>
        <taxon>Pseudorhodoplanes</taxon>
    </lineage>
</organism>
<dbReference type="NCBIfam" id="NF037995">
    <property type="entry name" value="TRAP_S1"/>
    <property type="match status" value="1"/>
</dbReference>
<dbReference type="PANTHER" id="PTHR33376:SF15">
    <property type="entry name" value="BLL6794 PROTEIN"/>
    <property type="match status" value="1"/>
</dbReference>
<dbReference type="STRING" id="1235591.CAK95_13750"/>
<dbReference type="PANTHER" id="PTHR33376">
    <property type="match status" value="1"/>
</dbReference>
<dbReference type="RefSeq" id="WP_086088428.1">
    <property type="nucleotide sequence ID" value="NZ_CP021112.1"/>
</dbReference>
<protein>
    <submittedName>
        <fullName evidence="1">Uncharacterized protein</fullName>
    </submittedName>
</protein>
<dbReference type="InterPro" id="IPR018389">
    <property type="entry name" value="DctP_fam"/>
</dbReference>
<reference evidence="1 2" key="1">
    <citation type="submission" date="2017-05" db="EMBL/GenBank/DDBJ databases">
        <title>Full genome sequence of Pseudorhodoplanes sinuspersici.</title>
        <authorList>
            <person name="Dastgheib S.M.M."/>
            <person name="Shavandi M."/>
            <person name="Tirandaz H."/>
        </authorList>
    </citation>
    <scope>NUCLEOTIDE SEQUENCE [LARGE SCALE GENOMIC DNA]</scope>
    <source>
        <strain evidence="1 2">RIPI110</strain>
    </source>
</reference>
<dbReference type="GO" id="GO:0055085">
    <property type="term" value="P:transmembrane transport"/>
    <property type="evidence" value="ECO:0007669"/>
    <property type="project" value="InterPro"/>
</dbReference>
<proteinExistence type="predicted"/>
<dbReference type="Gene3D" id="3.40.190.170">
    <property type="entry name" value="Bacterial extracellular solute-binding protein, family 7"/>
    <property type="match status" value="1"/>
</dbReference>
<keyword evidence="2" id="KW-1185">Reference proteome</keyword>
<dbReference type="Pfam" id="PF03480">
    <property type="entry name" value="DctP"/>
    <property type="match status" value="1"/>
</dbReference>
<dbReference type="EMBL" id="CP021112">
    <property type="protein sequence ID" value="ARQ00030.1"/>
    <property type="molecule type" value="Genomic_DNA"/>
</dbReference>